<organism evidence="2 3">
    <name type="scientific">Nitrosomonas marina</name>
    <dbReference type="NCBI Taxonomy" id="917"/>
    <lineage>
        <taxon>Bacteria</taxon>
        <taxon>Pseudomonadati</taxon>
        <taxon>Pseudomonadota</taxon>
        <taxon>Betaproteobacteria</taxon>
        <taxon>Nitrosomonadales</taxon>
        <taxon>Nitrosomonadaceae</taxon>
        <taxon>Nitrosomonas</taxon>
    </lineage>
</organism>
<dbReference type="OrthoDB" id="8564407at2"/>
<dbReference type="InterPro" id="IPR009057">
    <property type="entry name" value="Homeodomain-like_sf"/>
</dbReference>
<dbReference type="EMBL" id="FOCP01000015">
    <property type="protein sequence ID" value="SEN35959.1"/>
    <property type="molecule type" value="Genomic_DNA"/>
</dbReference>
<reference evidence="2 3" key="1">
    <citation type="submission" date="2016-10" db="EMBL/GenBank/DDBJ databases">
        <authorList>
            <person name="de Groot N.N."/>
        </authorList>
    </citation>
    <scope>NUCLEOTIDE SEQUENCE [LARGE SCALE GENOMIC DNA]</scope>
    <source>
        <strain evidence="2 3">Nm22</strain>
    </source>
</reference>
<sequence>MTFRKNSDSEALLSLIGEGAFTRLCMVFGGTRLYISDTKRSRQRLTVIVGEELAEKIMFHYKSACLNLPKLSVLEIERRKQAIIDDHKKGMSHRDLAMKYDVTDRHIRNIVSNQVI</sequence>
<dbReference type="InterPro" id="IPR014875">
    <property type="entry name" value="Mor_transcription_activator"/>
</dbReference>
<accession>A0A1H8FWD2</accession>
<dbReference type="Gene3D" id="1.10.10.60">
    <property type="entry name" value="Homeodomain-like"/>
    <property type="match status" value="1"/>
</dbReference>
<name>A0A1H8FWD2_9PROT</name>
<dbReference type="Pfam" id="PF08765">
    <property type="entry name" value="Mor"/>
    <property type="match status" value="1"/>
</dbReference>
<feature type="domain" description="Mor transcription activator" evidence="1">
    <location>
        <begin position="44"/>
        <end position="113"/>
    </location>
</feature>
<evidence type="ECO:0000313" key="3">
    <source>
        <dbReference type="Proteomes" id="UP000199459"/>
    </source>
</evidence>
<proteinExistence type="predicted"/>
<dbReference type="Proteomes" id="UP000199459">
    <property type="component" value="Unassembled WGS sequence"/>
</dbReference>
<gene>
    <name evidence="2" type="ORF">SAMN05216325_11513</name>
</gene>
<evidence type="ECO:0000259" key="1">
    <source>
        <dbReference type="Pfam" id="PF08765"/>
    </source>
</evidence>
<dbReference type="AlphaFoldDB" id="A0A1H8FWD2"/>
<dbReference type="SUPFAM" id="SSF46689">
    <property type="entry name" value="Homeodomain-like"/>
    <property type="match status" value="1"/>
</dbReference>
<protein>
    <submittedName>
        <fullName evidence="2">Mor transcription activator family protein</fullName>
    </submittedName>
</protein>
<dbReference type="RefSeq" id="WP_090632824.1">
    <property type="nucleotide sequence ID" value="NZ_FOCP01000015.1"/>
</dbReference>
<evidence type="ECO:0000313" key="2">
    <source>
        <dbReference type="EMBL" id="SEN35959.1"/>
    </source>
</evidence>